<comment type="caution">
    <text evidence="4">The sequence shown here is derived from an EMBL/GenBank/DDBJ whole genome shotgun (WGS) entry which is preliminary data.</text>
</comment>
<sequence>MKFTTTLLTAAYLVQGLLAVPNGGLGERIKARALQRQSHPMTGLGKDETKDVDAEHRVNAEVVYSTNWSGAVREQPPPDGNYTSVTASFTVPEPRPAGDAGTQAASAWVGIDGDTYTAAILQAGVDFYWENGQVSYAAWYEWFPDFAHDFSFTVNAGDNITVTVESYSPSNGVAVIQNQSTGQQVKQNIAAPNAEATLAGQNAEWIVEDFQSGDSMIPLVNFGNVTFTGMKAKAGSSTYGVDGATLIEMQQNGTVLTKVQTNGNSAMTVQYIG</sequence>
<dbReference type="RefSeq" id="XP_033423089.1">
    <property type="nucleotide sequence ID" value="XM_033575071.1"/>
</dbReference>
<evidence type="ECO:0000256" key="2">
    <source>
        <dbReference type="SAM" id="SignalP"/>
    </source>
</evidence>
<evidence type="ECO:0000313" key="5">
    <source>
        <dbReference type="Proteomes" id="UP000308092"/>
    </source>
</evidence>
<protein>
    <recommendedName>
        <fullName evidence="7">Aspergillopepsin-2</fullName>
    </recommendedName>
</protein>
<dbReference type="STRING" id="1220188.A0A4S3J414"/>
<dbReference type="GO" id="GO:0070007">
    <property type="term" value="F:glutamic-type endopeptidase activity"/>
    <property type="evidence" value="ECO:0007669"/>
    <property type="project" value="InterPro"/>
</dbReference>
<dbReference type="Pfam" id="PF01828">
    <property type="entry name" value="Peptidase_A4"/>
    <property type="match status" value="1"/>
</dbReference>
<accession>A0A4S3J414</accession>
<dbReference type="GeneID" id="54333203"/>
<evidence type="ECO:0000256" key="1">
    <source>
        <dbReference type="PIRSR" id="PIRSR600250-50"/>
    </source>
</evidence>
<evidence type="ECO:0000313" key="3">
    <source>
        <dbReference type="EMBL" id="KAA8643728.1"/>
    </source>
</evidence>
<feature type="active site" description="Proton acceptor" evidence="1">
    <location>
        <position position="208"/>
    </location>
</feature>
<evidence type="ECO:0000313" key="6">
    <source>
        <dbReference type="Proteomes" id="UP000324241"/>
    </source>
</evidence>
<dbReference type="GO" id="GO:0006508">
    <property type="term" value="P:proteolysis"/>
    <property type="evidence" value="ECO:0007669"/>
    <property type="project" value="InterPro"/>
</dbReference>
<evidence type="ECO:0000313" key="4">
    <source>
        <dbReference type="EMBL" id="THC88758.1"/>
    </source>
</evidence>
<dbReference type="Proteomes" id="UP000324241">
    <property type="component" value="Unassembled WGS sequence"/>
</dbReference>
<feature type="signal peptide" evidence="2">
    <location>
        <begin position="1"/>
        <end position="19"/>
    </location>
</feature>
<dbReference type="VEuPathDB" id="FungiDB:EYZ11_011793"/>
<dbReference type="AlphaFoldDB" id="A0A4S3J414"/>
<dbReference type="PANTHER" id="PTHR37536">
    <property type="entry name" value="PUTATIVE (AFU_ORTHOLOGUE AFUA_3G02970)-RELATED"/>
    <property type="match status" value="1"/>
</dbReference>
<dbReference type="CDD" id="cd13426">
    <property type="entry name" value="Peptidase_G1"/>
    <property type="match status" value="1"/>
</dbReference>
<dbReference type="PANTHER" id="PTHR37536:SF1">
    <property type="entry name" value="ASPERGILLOPEPSIN, PUTAITVE (AFU_ORTHOLOGUE AFUA_7G01200)"/>
    <property type="match status" value="1"/>
</dbReference>
<gene>
    <name evidence="3" type="ORF">ATNIH1004_010502</name>
    <name evidence="4" type="ORF">EYZ11_011793</name>
</gene>
<name>A0A4S3J414_9EURO</name>
<feature type="chain" id="PRO_5036122067" description="Aspergillopepsin-2" evidence="2">
    <location>
        <begin position="20"/>
        <end position="273"/>
    </location>
</feature>
<keyword evidence="2" id="KW-0732">Signal</keyword>
<reference evidence="4 5" key="1">
    <citation type="submission" date="2019-03" db="EMBL/GenBank/DDBJ databases">
        <title>The genome sequence of a newly discovered highly antifungal drug resistant Aspergillus species, Aspergillus tanneri NIH 1004.</title>
        <authorList>
            <person name="Mounaud S."/>
            <person name="Singh I."/>
            <person name="Joardar V."/>
            <person name="Pakala S."/>
            <person name="Pakala S."/>
            <person name="Venepally P."/>
            <person name="Hoover J."/>
            <person name="Nierman W."/>
            <person name="Chung J."/>
            <person name="Losada L."/>
        </authorList>
    </citation>
    <scope>NUCLEOTIDE SEQUENCE [LARGE SCALE GENOMIC DNA]</scope>
    <source>
        <strain evidence="4 5">NIH1004</strain>
    </source>
</reference>
<dbReference type="InterPro" id="IPR000250">
    <property type="entry name" value="Peptidase_G1"/>
</dbReference>
<dbReference type="InterPro" id="IPR013320">
    <property type="entry name" value="ConA-like_dom_sf"/>
</dbReference>
<dbReference type="EMBL" id="QUQM01000005">
    <property type="protein sequence ID" value="KAA8643728.1"/>
    <property type="molecule type" value="Genomic_DNA"/>
</dbReference>
<evidence type="ECO:0008006" key="7">
    <source>
        <dbReference type="Google" id="ProtNLM"/>
    </source>
</evidence>
<dbReference type="SUPFAM" id="SSF49899">
    <property type="entry name" value="Concanavalin A-like lectins/glucanases"/>
    <property type="match status" value="1"/>
</dbReference>
<dbReference type="Gene3D" id="2.60.120.700">
    <property type="entry name" value="Peptidase G1"/>
    <property type="match status" value="1"/>
</dbReference>
<dbReference type="PRINTS" id="PR00977">
    <property type="entry name" value="SCYTLDPTASE"/>
</dbReference>
<dbReference type="OrthoDB" id="2862635at2759"/>
<organism evidence="4 5">
    <name type="scientific">Aspergillus tanneri</name>
    <dbReference type="NCBI Taxonomy" id="1220188"/>
    <lineage>
        <taxon>Eukaryota</taxon>
        <taxon>Fungi</taxon>
        <taxon>Dikarya</taxon>
        <taxon>Ascomycota</taxon>
        <taxon>Pezizomycotina</taxon>
        <taxon>Eurotiomycetes</taxon>
        <taxon>Eurotiomycetidae</taxon>
        <taxon>Eurotiales</taxon>
        <taxon>Aspergillaceae</taxon>
        <taxon>Aspergillus</taxon>
        <taxon>Aspergillus subgen. Circumdati</taxon>
    </lineage>
</organism>
<proteinExistence type="predicted"/>
<keyword evidence="5" id="KW-1185">Reference proteome</keyword>
<dbReference type="Proteomes" id="UP000308092">
    <property type="component" value="Unassembled WGS sequence"/>
</dbReference>
<reference evidence="3 6" key="2">
    <citation type="submission" date="2019-08" db="EMBL/GenBank/DDBJ databases">
        <title>The genome sequence of a newly discovered highly antifungal drug resistant Aspergillus species, Aspergillus tanneri NIH 1004.</title>
        <authorList>
            <person name="Mounaud S."/>
            <person name="Singh I."/>
            <person name="Joardar V."/>
            <person name="Pakala S."/>
            <person name="Pakala S."/>
            <person name="Venepally P."/>
            <person name="Chung J.K."/>
            <person name="Losada L."/>
            <person name="Nierman W.C."/>
        </authorList>
    </citation>
    <scope>NUCLEOTIDE SEQUENCE [LARGE SCALE GENOMIC DNA]</scope>
    <source>
        <strain evidence="3 6">NIH1004</strain>
    </source>
</reference>
<dbReference type="InterPro" id="IPR038656">
    <property type="entry name" value="Peptidase_G1_sf"/>
</dbReference>
<dbReference type="EMBL" id="SOSA01000775">
    <property type="protein sequence ID" value="THC88758.1"/>
    <property type="molecule type" value="Genomic_DNA"/>
</dbReference>